<evidence type="ECO:0000313" key="1">
    <source>
        <dbReference type="EMBL" id="KAI3853617.1"/>
    </source>
</evidence>
<evidence type="ECO:0000313" key="2">
    <source>
        <dbReference type="Proteomes" id="UP001202328"/>
    </source>
</evidence>
<proteinExistence type="predicted"/>
<organism evidence="1 2">
    <name type="scientific">Papaver atlanticum</name>
    <dbReference type="NCBI Taxonomy" id="357466"/>
    <lineage>
        <taxon>Eukaryota</taxon>
        <taxon>Viridiplantae</taxon>
        <taxon>Streptophyta</taxon>
        <taxon>Embryophyta</taxon>
        <taxon>Tracheophyta</taxon>
        <taxon>Spermatophyta</taxon>
        <taxon>Magnoliopsida</taxon>
        <taxon>Ranunculales</taxon>
        <taxon>Papaveraceae</taxon>
        <taxon>Papaveroideae</taxon>
        <taxon>Papaver</taxon>
    </lineage>
</organism>
<name>A0AAD4S1U8_9MAGN</name>
<keyword evidence="2" id="KW-1185">Reference proteome</keyword>
<dbReference type="EMBL" id="JAJJMB010015535">
    <property type="protein sequence ID" value="KAI3853617.1"/>
    <property type="molecule type" value="Genomic_DNA"/>
</dbReference>
<dbReference type="AlphaFoldDB" id="A0AAD4S1U8"/>
<comment type="caution">
    <text evidence="1">The sequence shown here is derived from an EMBL/GenBank/DDBJ whole genome shotgun (WGS) entry which is preliminary data.</text>
</comment>
<protein>
    <submittedName>
        <fullName evidence="1">Uncharacterized protein</fullName>
    </submittedName>
</protein>
<dbReference type="Proteomes" id="UP001202328">
    <property type="component" value="Unassembled WGS sequence"/>
</dbReference>
<accession>A0AAD4S1U8</accession>
<gene>
    <name evidence="1" type="ORF">MKW98_025134</name>
</gene>
<reference evidence="1" key="1">
    <citation type="submission" date="2022-04" db="EMBL/GenBank/DDBJ databases">
        <title>A functionally conserved STORR gene fusion in Papaver species that diverged 16.8 million years ago.</title>
        <authorList>
            <person name="Catania T."/>
        </authorList>
    </citation>
    <scope>NUCLEOTIDE SEQUENCE</scope>
    <source>
        <strain evidence="1">S-188037</strain>
    </source>
</reference>
<sequence>MYHQNLDVKLFNKWTSDDFQVGGDISLVKTQKIYGREGSDTPETKKTGKEIWGLSTEFNNRYERTGNLGLINQNPTFVAQKAK</sequence>